<dbReference type="PANTHER" id="PTHR23080:SF141">
    <property type="entry name" value="TRANSPOSASE HELIX-TURN-HELIX DOMAIN-CONTAINING PROTEIN"/>
    <property type="match status" value="1"/>
</dbReference>
<organism evidence="5 6">
    <name type="scientific">Exaiptasia diaphana</name>
    <name type="common">Tropical sea anemone</name>
    <name type="synonym">Aiptasia pulchella</name>
    <dbReference type="NCBI Taxonomy" id="2652724"/>
    <lineage>
        <taxon>Eukaryota</taxon>
        <taxon>Metazoa</taxon>
        <taxon>Cnidaria</taxon>
        <taxon>Anthozoa</taxon>
        <taxon>Hexacorallia</taxon>
        <taxon>Actiniaria</taxon>
        <taxon>Aiptasiidae</taxon>
        <taxon>Exaiptasia</taxon>
    </lineage>
</organism>
<feature type="compositionally biased region" description="Basic residues" evidence="3">
    <location>
        <begin position="105"/>
        <end position="124"/>
    </location>
</feature>
<dbReference type="AlphaFoldDB" id="A0A913Y0W1"/>
<evidence type="ECO:0000259" key="4">
    <source>
        <dbReference type="Pfam" id="PF13359"/>
    </source>
</evidence>
<proteinExistence type="predicted"/>
<reference evidence="5" key="1">
    <citation type="submission" date="2022-11" db="UniProtKB">
        <authorList>
            <consortium name="EnsemblMetazoa"/>
        </authorList>
    </citation>
    <scope>IDENTIFICATION</scope>
</reference>
<protein>
    <recommendedName>
        <fullName evidence="4">DDE Tnp4 domain-containing protein</fullName>
    </recommendedName>
</protein>
<dbReference type="EnsemblMetazoa" id="XM_021056653.1">
    <property type="protein sequence ID" value="XP_020912312.1"/>
    <property type="gene ID" value="LOC110250056"/>
</dbReference>
<dbReference type="OrthoDB" id="5986118at2759"/>
<keyword evidence="6" id="KW-1185">Reference proteome</keyword>
<dbReference type="PANTHER" id="PTHR23080">
    <property type="entry name" value="THAP DOMAIN PROTEIN"/>
    <property type="match status" value="1"/>
</dbReference>
<feature type="region of interest" description="Disordered" evidence="3">
    <location>
        <begin position="92"/>
        <end position="124"/>
    </location>
</feature>
<evidence type="ECO:0000256" key="2">
    <source>
        <dbReference type="ARBA" id="ARBA00022723"/>
    </source>
</evidence>
<dbReference type="InterPro" id="IPR027806">
    <property type="entry name" value="HARBI1_dom"/>
</dbReference>
<evidence type="ECO:0000256" key="1">
    <source>
        <dbReference type="ARBA" id="ARBA00001968"/>
    </source>
</evidence>
<evidence type="ECO:0000256" key="3">
    <source>
        <dbReference type="SAM" id="MobiDB-lite"/>
    </source>
</evidence>
<feature type="domain" description="DDE Tnp4" evidence="4">
    <location>
        <begin position="345"/>
        <end position="504"/>
    </location>
</feature>
<sequence>MVATRHCCWGTCKSDSRYPERLPDSLKEMLKNGQKAFIPFPKPKHGLERCQRWINACSREHFTVKNINYNTYICALHWPGGKGPTDEFPDPFKANLTSQEMDRSRGKRKAPLRRSVKPVNKRSRKCIDSDRLEITESSYEDDSVNVTFEEDKSLDKSTQTTYTETELKSKIEAMVTANELKTKVENTVIYQVTAVSNISYDIVIKNSETMKHFTGLSSRQFNILFDFLNDVCPLDKLTYWSYCDQKKSVNKLTQTLPSKWSTKERLFICLLRLRRGFTIKTMSILLSTPDKQIKETSIRDVFTTYMQLMYRVFRDMSKVMFPSKEILQKCLPPVFKTIKRIRCSVDCTEFRVETARNFARQGNTYSSYKHANTFKCLIAVTPNGGSCFVSDLYEGDISDVQIFEQSGILKHIEPQDVILVDRGFTVQDLVNPLQAHINIPAFLKGRANLSAAEELSTRKIAKARVHVERFNQRLKQFKMVGRTIPLSLAPLATQMVVVACGLVNFQEVLCR</sequence>
<dbReference type="GeneID" id="110250056"/>
<evidence type="ECO:0000313" key="6">
    <source>
        <dbReference type="Proteomes" id="UP000887567"/>
    </source>
</evidence>
<dbReference type="OMA" id="YNIRRIF"/>
<dbReference type="GO" id="GO:0046872">
    <property type="term" value="F:metal ion binding"/>
    <property type="evidence" value="ECO:0007669"/>
    <property type="project" value="UniProtKB-KW"/>
</dbReference>
<dbReference type="KEGG" id="epa:110250056"/>
<dbReference type="Pfam" id="PF13359">
    <property type="entry name" value="DDE_Tnp_4"/>
    <property type="match status" value="1"/>
</dbReference>
<accession>A0A913Y0W1</accession>
<dbReference type="RefSeq" id="XP_020912312.1">
    <property type="nucleotide sequence ID" value="XM_021056653.1"/>
</dbReference>
<dbReference type="Proteomes" id="UP000887567">
    <property type="component" value="Unplaced"/>
</dbReference>
<keyword evidence="2" id="KW-0479">Metal-binding</keyword>
<comment type="cofactor">
    <cofactor evidence="1">
        <name>a divalent metal cation</name>
        <dbReference type="ChEBI" id="CHEBI:60240"/>
    </cofactor>
</comment>
<evidence type="ECO:0000313" key="5">
    <source>
        <dbReference type="EnsemblMetazoa" id="XP_020912312.1"/>
    </source>
</evidence>
<name>A0A913Y0W1_EXADI</name>